<feature type="signal peptide" evidence="1">
    <location>
        <begin position="1"/>
        <end position="16"/>
    </location>
</feature>
<dbReference type="Pfam" id="PF17827">
    <property type="entry name" value="PrmC_N"/>
    <property type="match status" value="1"/>
</dbReference>
<dbReference type="EMBL" id="HBIW01024479">
    <property type="protein sequence ID" value="CAE0705652.1"/>
    <property type="molecule type" value="Transcribed_RNA"/>
</dbReference>
<keyword evidence="1" id="KW-0732">Signal</keyword>
<organism evidence="3">
    <name type="scientific">Pelagomonas calceolata</name>
    <dbReference type="NCBI Taxonomy" id="35677"/>
    <lineage>
        <taxon>Eukaryota</taxon>
        <taxon>Sar</taxon>
        <taxon>Stramenopiles</taxon>
        <taxon>Ochrophyta</taxon>
        <taxon>Pelagophyceae</taxon>
        <taxon>Pelagomonadales</taxon>
        <taxon>Pelagomonadaceae</taxon>
        <taxon>Pelagomonas</taxon>
    </lineage>
</organism>
<feature type="chain" id="PRO_5030521295" description="Release factor glutamine methyltransferase N-terminal domain-containing protein" evidence="1">
    <location>
        <begin position="17"/>
        <end position="111"/>
    </location>
</feature>
<proteinExistence type="predicted"/>
<evidence type="ECO:0000259" key="2">
    <source>
        <dbReference type="Pfam" id="PF17827"/>
    </source>
</evidence>
<reference evidence="3" key="1">
    <citation type="submission" date="2021-01" db="EMBL/GenBank/DDBJ databases">
        <authorList>
            <person name="Corre E."/>
            <person name="Pelletier E."/>
            <person name="Niang G."/>
            <person name="Scheremetjew M."/>
            <person name="Finn R."/>
            <person name="Kale V."/>
            <person name="Holt S."/>
            <person name="Cochrane G."/>
            <person name="Meng A."/>
            <person name="Brown T."/>
            <person name="Cohen L."/>
        </authorList>
    </citation>
    <scope>NUCLEOTIDE SEQUENCE</scope>
    <source>
        <strain evidence="3">CCMP1756</strain>
    </source>
</reference>
<evidence type="ECO:0000313" key="3">
    <source>
        <dbReference type="EMBL" id="CAE0705652.1"/>
    </source>
</evidence>
<dbReference type="PANTHER" id="PTHR18895">
    <property type="entry name" value="HEMK METHYLTRANSFERASE"/>
    <property type="match status" value="1"/>
</dbReference>
<dbReference type="InterPro" id="IPR040758">
    <property type="entry name" value="PrmC_N"/>
</dbReference>
<sequence length="111" mass="12396">MRLVLAMLLRHASSVAVRTALRDAVAALHKAKVPEAQASAEWLLVHALGESDRNSVTRAIATKRDLDASEQAQFSAFIERRLTREPVQYIVGTWAFHDVELELEPPTLIPR</sequence>
<gene>
    <name evidence="3" type="ORF">PCAL00307_LOCUS21101</name>
</gene>
<dbReference type="InterPro" id="IPR050320">
    <property type="entry name" value="N5-glutamine_MTase"/>
</dbReference>
<evidence type="ECO:0000256" key="1">
    <source>
        <dbReference type="SAM" id="SignalP"/>
    </source>
</evidence>
<dbReference type="AlphaFoldDB" id="A0A7S4A6T3"/>
<dbReference type="PANTHER" id="PTHR18895:SF74">
    <property type="entry name" value="MTRF1L RELEASE FACTOR GLUTAMINE METHYLTRANSFERASE"/>
    <property type="match status" value="1"/>
</dbReference>
<name>A0A7S4A6T3_9STRA</name>
<accession>A0A7S4A6T3</accession>
<dbReference type="Gene3D" id="1.10.8.10">
    <property type="entry name" value="DNA helicase RuvA subunit, C-terminal domain"/>
    <property type="match status" value="1"/>
</dbReference>
<protein>
    <recommendedName>
        <fullName evidence="2">Release factor glutamine methyltransferase N-terminal domain-containing protein</fullName>
    </recommendedName>
</protein>
<dbReference type="GO" id="GO:0005739">
    <property type="term" value="C:mitochondrion"/>
    <property type="evidence" value="ECO:0007669"/>
    <property type="project" value="TreeGrafter"/>
</dbReference>
<feature type="domain" description="Release factor glutamine methyltransferase N-terminal" evidence="2">
    <location>
        <begin position="20"/>
        <end position="92"/>
    </location>
</feature>